<dbReference type="CDD" id="cd05171">
    <property type="entry name" value="PIKKc_ATM"/>
    <property type="match status" value="1"/>
</dbReference>
<feature type="domain" description="FATC" evidence="11">
    <location>
        <begin position="2807"/>
        <end position="2839"/>
    </location>
</feature>
<evidence type="ECO:0000256" key="4">
    <source>
        <dbReference type="ARBA" id="ARBA00022741"/>
    </source>
</evidence>
<evidence type="ECO:0000256" key="3">
    <source>
        <dbReference type="ARBA" id="ARBA00022679"/>
    </source>
</evidence>
<proteinExistence type="predicted"/>
<comment type="subcellular location">
    <subcellularLocation>
        <location evidence="1">Nucleus</location>
    </subcellularLocation>
</comment>
<dbReference type="Gene3D" id="3.30.1010.10">
    <property type="entry name" value="Phosphatidylinositol 3-kinase Catalytic Subunit, Chain A, domain 4"/>
    <property type="match status" value="1"/>
</dbReference>
<keyword evidence="13" id="KW-1185">Reference proteome</keyword>
<dbReference type="PROSITE" id="PS00916">
    <property type="entry name" value="PI3_4_KINASE_2"/>
    <property type="match status" value="1"/>
</dbReference>
<dbReference type="Pfam" id="PF02260">
    <property type="entry name" value="FATC"/>
    <property type="match status" value="1"/>
</dbReference>
<dbReference type="GO" id="GO:0004674">
    <property type="term" value="F:protein serine/threonine kinase activity"/>
    <property type="evidence" value="ECO:0007669"/>
    <property type="project" value="UniProtKB-EC"/>
</dbReference>
<dbReference type="Pfam" id="PF00454">
    <property type="entry name" value="PI3_PI4_kinase"/>
    <property type="match status" value="1"/>
</dbReference>
<evidence type="ECO:0000259" key="10">
    <source>
        <dbReference type="PROSITE" id="PS50290"/>
    </source>
</evidence>
<dbReference type="PROSITE" id="PS51190">
    <property type="entry name" value="FATC"/>
    <property type="match status" value="1"/>
</dbReference>
<reference evidence="12 13" key="1">
    <citation type="submission" date="2022-07" db="EMBL/GenBank/DDBJ databases">
        <title>Genome-wide signatures of adaptation to extreme environments.</title>
        <authorList>
            <person name="Cho C.H."/>
            <person name="Yoon H.S."/>
        </authorList>
    </citation>
    <scope>NUCLEOTIDE SEQUENCE [LARGE SCALE GENOMIC DNA]</scope>
    <source>
        <strain evidence="12 13">108.79 E11</strain>
    </source>
</reference>
<dbReference type="Gene3D" id="1.10.1070.11">
    <property type="entry name" value="Phosphatidylinositol 3-/4-kinase, catalytic domain"/>
    <property type="match status" value="1"/>
</dbReference>
<keyword evidence="8" id="KW-0539">Nucleus</keyword>
<keyword evidence="4" id="KW-0547">Nucleotide-binding</keyword>
<evidence type="ECO:0000256" key="9">
    <source>
        <dbReference type="SAM" id="Coils"/>
    </source>
</evidence>
<evidence type="ECO:0000259" key="11">
    <source>
        <dbReference type="PROSITE" id="PS51190"/>
    </source>
</evidence>
<dbReference type="InterPro" id="IPR036940">
    <property type="entry name" value="PI3/4_kinase_cat_sf"/>
</dbReference>
<keyword evidence="6" id="KW-0418">Kinase</keyword>
<dbReference type="EC" id="2.7.11.1" evidence="2"/>
<feature type="domain" description="PI3K/PI4K catalytic" evidence="10">
    <location>
        <begin position="2474"/>
        <end position="2790"/>
    </location>
</feature>
<dbReference type="SMART" id="SM00146">
    <property type="entry name" value="PI3Kc"/>
    <property type="match status" value="1"/>
</dbReference>
<evidence type="ECO:0000313" key="12">
    <source>
        <dbReference type="EMBL" id="KAK4524542.1"/>
    </source>
</evidence>
<dbReference type="InterPro" id="IPR000403">
    <property type="entry name" value="PI3/4_kinase_cat_dom"/>
</dbReference>
<dbReference type="PANTHER" id="PTHR37079:SF4">
    <property type="entry name" value="SERINE_THREONINE-PROTEIN KINASE ATM"/>
    <property type="match status" value="1"/>
</dbReference>
<name>A0AAV9IB04_9RHOD</name>
<dbReference type="InterPro" id="IPR044107">
    <property type="entry name" value="PIKKc_ATM"/>
</dbReference>
<dbReference type="InterPro" id="IPR003152">
    <property type="entry name" value="FATC_dom"/>
</dbReference>
<feature type="coiled-coil region" evidence="9">
    <location>
        <begin position="2227"/>
        <end position="2261"/>
    </location>
</feature>
<evidence type="ECO:0000256" key="5">
    <source>
        <dbReference type="ARBA" id="ARBA00022763"/>
    </source>
</evidence>
<organism evidence="12 13">
    <name type="scientific">Galdieria yellowstonensis</name>
    <dbReference type="NCBI Taxonomy" id="3028027"/>
    <lineage>
        <taxon>Eukaryota</taxon>
        <taxon>Rhodophyta</taxon>
        <taxon>Bangiophyceae</taxon>
        <taxon>Galdieriales</taxon>
        <taxon>Galdieriaceae</taxon>
        <taxon>Galdieria</taxon>
    </lineage>
</organism>
<keyword evidence="9" id="KW-0175">Coiled coil</keyword>
<dbReference type="SUPFAM" id="SSF56112">
    <property type="entry name" value="Protein kinase-like (PK-like)"/>
    <property type="match status" value="1"/>
</dbReference>
<dbReference type="SMART" id="SM01343">
    <property type="entry name" value="FATC"/>
    <property type="match status" value="1"/>
</dbReference>
<keyword evidence="3" id="KW-0808">Transferase</keyword>
<dbReference type="GO" id="GO:0005524">
    <property type="term" value="F:ATP binding"/>
    <property type="evidence" value="ECO:0007669"/>
    <property type="project" value="UniProtKB-KW"/>
</dbReference>
<protein>
    <recommendedName>
        <fullName evidence="2">non-specific serine/threonine protein kinase</fullName>
        <ecNumber evidence="2">2.7.11.1</ecNumber>
    </recommendedName>
</protein>
<dbReference type="InterPro" id="IPR011009">
    <property type="entry name" value="Kinase-like_dom_sf"/>
</dbReference>
<dbReference type="InterPro" id="IPR038980">
    <property type="entry name" value="ATM_plant"/>
</dbReference>
<dbReference type="PROSITE" id="PS50290">
    <property type="entry name" value="PI3_4_KINASE_3"/>
    <property type="match status" value="1"/>
</dbReference>
<dbReference type="InterPro" id="IPR018936">
    <property type="entry name" value="PI3/4_kinase_CS"/>
</dbReference>
<evidence type="ECO:0000256" key="2">
    <source>
        <dbReference type="ARBA" id="ARBA00012513"/>
    </source>
</evidence>
<dbReference type="GO" id="GO:0006281">
    <property type="term" value="P:DNA repair"/>
    <property type="evidence" value="ECO:0007669"/>
    <property type="project" value="InterPro"/>
</dbReference>
<dbReference type="PROSITE" id="PS00915">
    <property type="entry name" value="PI3_4_KINASE_1"/>
    <property type="match status" value="1"/>
</dbReference>
<dbReference type="SUPFAM" id="SSF48452">
    <property type="entry name" value="TPR-like"/>
    <property type="match status" value="1"/>
</dbReference>
<dbReference type="PANTHER" id="PTHR37079">
    <property type="entry name" value="SERINE/THREONINE-PROTEIN KINASE ATM"/>
    <property type="match status" value="1"/>
</dbReference>
<keyword evidence="5" id="KW-0227">DNA damage</keyword>
<dbReference type="InterPro" id="IPR011990">
    <property type="entry name" value="TPR-like_helical_dom_sf"/>
</dbReference>
<evidence type="ECO:0000256" key="6">
    <source>
        <dbReference type="ARBA" id="ARBA00022777"/>
    </source>
</evidence>
<comment type="caution">
    <text evidence="12">The sequence shown here is derived from an EMBL/GenBank/DDBJ whole genome shotgun (WGS) entry which is preliminary data.</text>
</comment>
<dbReference type="GO" id="GO:0005634">
    <property type="term" value="C:nucleus"/>
    <property type="evidence" value="ECO:0007669"/>
    <property type="project" value="UniProtKB-SubCell"/>
</dbReference>
<evidence type="ECO:0000256" key="1">
    <source>
        <dbReference type="ARBA" id="ARBA00004123"/>
    </source>
</evidence>
<evidence type="ECO:0000313" key="13">
    <source>
        <dbReference type="Proteomes" id="UP001300502"/>
    </source>
</evidence>
<evidence type="ECO:0000256" key="8">
    <source>
        <dbReference type="ARBA" id="ARBA00023242"/>
    </source>
</evidence>
<gene>
    <name evidence="12" type="ORF">GAYE_SCF04G2443</name>
</gene>
<dbReference type="EMBL" id="JANCYU010000024">
    <property type="protein sequence ID" value="KAK4524542.1"/>
    <property type="molecule type" value="Genomic_DNA"/>
</dbReference>
<accession>A0AAV9IB04</accession>
<keyword evidence="7" id="KW-0067">ATP-binding</keyword>
<evidence type="ECO:0000256" key="7">
    <source>
        <dbReference type="ARBA" id="ARBA00022840"/>
    </source>
</evidence>
<dbReference type="Proteomes" id="UP001300502">
    <property type="component" value="Unassembled WGS sequence"/>
</dbReference>
<sequence length="2839" mass="327900">MTPHDHSSSVAAVAHLLSTLLQGQNEMKGISERLKVKSIRDLRTILLSEKFRTTLLQNISAFHSEKSSNLETVSWGNIIRDLVDIIEYDCSSEISSRNRKLSTQKEMAETLQAVVRIALEDMCGADSEWNMLDHVFNDFILNALRFAFTSLKDKHRENIHSSMWCLARDILGYATVLQHLGRKQLAKWYELSFESFNSTETADVASRRLQLTAARQIIVTLIQKGQLFQVADQNLLNRLMKVTLQFLQECYKSSVSDTDGISFAISCLFHMLCQRSLELEADILRRIDNDATCIAWNLVKEKKWQAGVIGYLVVVSTLLPSQNYSARNAADLVAEYGRQYPGSGDEAIEYLSHLLSLSELLGLWQKGTVSPDFITYLLTFKLQSYSSVRRELQERLELFDTLCGLFETPHTIEISHRSEQENKNDICACCFHIVRLISLYSSVFPVSYAYKFFHLSSRNCENSTSLFIFTCCFFLHALLTTTRSDLKSHFASELYLAATKILQSDIGVEKNLLVYALYHFTGYFGNSFLDMILKENLCKFLSSLSELDYISLSKLVRLLVVITLDHAQLDCPKQHSDFSYCTSYCSKRSEFSVLMDKMQCCNDATGSFTSLVSPRSEKLGLLQNDNPKWRKEVSKGMESAPVYLEEVKKFMTRKMSDCLDPKLLYFVSELLRLLASKWKSSSANLLSLKEITEDIFRNALISFEYIISSTCNSRNGILDIAAFAKSIATILSIRQRFDWSPELVEKFKSALQRSLQLSKDFSGCPMALATQSNADLPHVSKKRRISLAKPFAYLQDKSEEDRGLSLELSSLLQVQTPGFSKLFGYPPFSCVTRHTMFVYFFSQSSYTLYHDFNVPRNFLWKADLCFFPDSFSLSAEQSIITYLRCHAVFYCSHEDYQRILLELDKMLLEKMKDWESLQLYRLSAPSNLSSVKLLLSYVRVVLEGFRSRDLTCLDDTTLLHILEFLNLVGSKLLSSHGQYFLDTFYQPWVLIGFIMHRFQKKQHVAIFMHCFQLFWTRLCEGAFHVQCLFLSSFMEYVCQFDENVSEFILISAVQSISELNNTSQERLLTISRLISKQSTGCLIRCCSCICTRIEKFEWSMLKHHLEEISVDSGYYSIRSFFRQHSWSILFQWLKLSQKQLNEFPFDLFDWSFDSYEHSFPFEYCVLLEAAKTFSVASSSSLIVSNTESRQELLVSILDSSLSQELARPTNDASIHRSLELQDFLDKCLGSVLSIDFDGILDFLSNLFRRQRGSLKVELFAVSLLELRFFLSRRKVDLKVSLCLFQLLEEWYHSGSEELPLSYSLSWFFVFLHLDMEHFLSNDAFGIIGKVVQRLGNQIARSKLEDFVLQELLSCLFVRLNFFDMTCAAFSDIVCRLLVDLPSEIVLHLDPPACAPALSPNEASDFYYKSVFHSFPTWEEQLNFFVQMYSRRPPLAPLVVVARLQLLQEILERNGEEIARVKERKESICQSSLARCVAYVLSIVRDWLPFVTCDELFPFDRTSVYEIAKRCLLALFDPEMYPTGIVCFESACVFQIPSLFSLKSWSQVVDALIRVSFSKFLSSDEVSWTAAYSALCRFFNDRKTHKYMQNASSFDFLLHQQVFSLLQRRQMTTIDVRIQSDDFERLLNTNLGSDEFLWFRQLVCSLLHNPCVDSSILVYLRELSLVSLEVAVFVFPLILIEIYASNNVQEWHRVRDGLVFACSDATRSSRMTLVFIESLDFVRSQCMNLDSFYRDRSNVQIPCKVTDLFNSTQLRTLADAAFRVKKYATAFFYYELALESLDIASPLLQTADHSNFLLGRDYGNLQNLVESAAGLSDADLVDAFPTVAANLDPFDRKHFYNLATLAERNCQYELSLRYLDHFLSTTENSFTKYDLKQAALVKLYSILNQCGLHYVADCIQKQDDLNSLHAVSYLNKWEFLEEESFPRHFSLDMAASHHSSEYPIPEELDTWMLVENVCYESSRCISQVISRLCSSSYVDQENLSVLDSICLYEDYKSISFGHKTIRQLCEMSLERHQLTNFVIWFVRYLECWNRGQKEVIEKEAAFYDIVQLVQRLWRPISINLRESSDHSTTLLSSVFILERAKLLYEKREFDSAIQGVSTMLKHFRPEEWMNLSTCEPKEAVPIKLMLQTYTHASLLLGRWLYETHSESAKTIFTNYLSHAKDICMNCELLAEVRSQSCYSLASFSDKILSSIEGYEKSAERRFESCLDEQREEELEKCKQLTKHNNLTRSQKDELARHIRSLQKEIERNRARVHATREDCEFWLKCALENYAQCLLSGNRYDLVSTFRFVDLWMSNNLSKEVNTYVMSLLKFEESTLFLKKFRPLIYQLSSRLDMKDNLFYKTVYKFIFEMARMFPHDCIWQLLALSNGDRIPQTQRGAERFNVEVTKKEAATKILKQLSHFHGKLIKQMKELSEAYLELSELAIDSENGFSTKSLLLGKIHDFQFVRVPCLSNNFGHDNDHYEASPFIVSFVEKFQVAGGINHPKVIVCLGSDGKEYKQLVKGCDDLRQDAIMQQVFHISNQLLFMSQTTRNRRLLMRTYNVLPLSPCAGVVQWVEGTVPLGTYLIGATGSEKESAHCRFRPQDWLSVQCRKKLREASEDKKYEVFNEICRNFQPVFRYFFLEYFQIPSQCLERRLAYARSVAASSMIGYLIGLGDRHCSNILLDVHTAEVVHIDFGIAFEQGRLLRTPERVPFRLTRDIVDGLGCYGVEGPFRRSCEATLKVLQDHKKILLTVIKVFLHDPLFRWALSPLKAFLKQNKSSKTAAFLREEGSVQQEEYQMQGNSEAARALLRVEEKLSGYLDNEQVDTRTHVRRLINDAKNVELLCKLYEGWAPWV</sequence>